<dbReference type="GO" id="GO:0034475">
    <property type="term" value="P:U4 snRNA 3'-end processing"/>
    <property type="evidence" value="ECO:0007669"/>
    <property type="project" value="TreeGrafter"/>
</dbReference>
<keyword evidence="4" id="KW-0963">Cytoplasm</keyword>
<dbReference type="GO" id="GO:0005730">
    <property type="term" value="C:nucleolus"/>
    <property type="evidence" value="ECO:0007669"/>
    <property type="project" value="TreeGrafter"/>
</dbReference>
<feature type="non-terminal residue" evidence="12">
    <location>
        <position position="1"/>
    </location>
</feature>
<feature type="region of interest" description="Disordered" evidence="9">
    <location>
        <begin position="1"/>
        <end position="28"/>
    </location>
</feature>
<comment type="subcellular location">
    <subcellularLocation>
        <location evidence="2">Cytoplasm</location>
    </subcellularLocation>
    <subcellularLocation>
        <location evidence="1">Nucleus</location>
    </subcellularLocation>
</comment>
<feature type="domain" description="Exoribonuclease phosphorolytic" evidence="11">
    <location>
        <begin position="194"/>
        <end position="258"/>
    </location>
</feature>
<keyword evidence="7" id="KW-0694">RNA-binding</keyword>
<evidence type="ECO:0000256" key="1">
    <source>
        <dbReference type="ARBA" id="ARBA00004123"/>
    </source>
</evidence>
<keyword evidence="12" id="KW-0378">Hydrolase</keyword>
<dbReference type="GeneID" id="25563071"/>
<dbReference type="AlphaFoldDB" id="A0A0L0D4M5"/>
<dbReference type="InterPro" id="IPR020568">
    <property type="entry name" value="Ribosomal_Su5_D2-typ_SF"/>
</dbReference>
<keyword evidence="13" id="KW-1185">Reference proteome</keyword>
<dbReference type="OrthoDB" id="2504340at2759"/>
<dbReference type="InterPro" id="IPR015847">
    <property type="entry name" value="ExoRNase_PH_dom2"/>
</dbReference>
<dbReference type="InterPro" id="IPR036345">
    <property type="entry name" value="ExoRNase_PH_dom2_sf"/>
</dbReference>
<evidence type="ECO:0000256" key="3">
    <source>
        <dbReference type="ARBA" id="ARBA00006678"/>
    </source>
</evidence>
<dbReference type="SUPFAM" id="SSF54211">
    <property type="entry name" value="Ribosomal protein S5 domain 2-like"/>
    <property type="match status" value="1"/>
</dbReference>
<reference evidence="12 13" key="1">
    <citation type="submission" date="2010-05" db="EMBL/GenBank/DDBJ databases">
        <title>The Genome Sequence of Thecamonas trahens ATCC 50062.</title>
        <authorList>
            <consortium name="The Broad Institute Genome Sequencing Platform"/>
            <person name="Russ C."/>
            <person name="Cuomo C."/>
            <person name="Shea T."/>
            <person name="Young S.K."/>
            <person name="Zeng Q."/>
            <person name="Koehrsen M."/>
            <person name="Haas B."/>
            <person name="Borodovsky M."/>
            <person name="Guigo R."/>
            <person name="Alvarado L."/>
            <person name="Berlin A."/>
            <person name="Bochicchio J."/>
            <person name="Borenstein D."/>
            <person name="Chapman S."/>
            <person name="Chen Z."/>
            <person name="Freedman E."/>
            <person name="Gellesch M."/>
            <person name="Goldberg J."/>
            <person name="Griggs A."/>
            <person name="Gujja S."/>
            <person name="Heilman E."/>
            <person name="Heiman D."/>
            <person name="Hepburn T."/>
            <person name="Howarth C."/>
            <person name="Jen D."/>
            <person name="Larson L."/>
            <person name="Mehta T."/>
            <person name="Park D."/>
            <person name="Pearson M."/>
            <person name="Roberts A."/>
            <person name="Saif S."/>
            <person name="Shenoy N."/>
            <person name="Sisk P."/>
            <person name="Stolte C."/>
            <person name="Sykes S."/>
            <person name="Thomson T."/>
            <person name="Walk T."/>
            <person name="White J."/>
            <person name="Yandava C."/>
            <person name="Burger G."/>
            <person name="Gray M.W."/>
            <person name="Holland P.W.H."/>
            <person name="King N."/>
            <person name="Lang F.B.F."/>
            <person name="Roger A.J."/>
            <person name="Ruiz-Trillo I."/>
            <person name="Lander E."/>
            <person name="Nusbaum C."/>
        </authorList>
    </citation>
    <scope>NUCLEOTIDE SEQUENCE [LARGE SCALE GENOMIC DNA]</scope>
    <source>
        <strain evidence="12 13">ATCC 50062</strain>
    </source>
</reference>
<accession>A0A0L0D4M5</accession>
<evidence type="ECO:0000256" key="5">
    <source>
        <dbReference type="ARBA" id="ARBA00022552"/>
    </source>
</evidence>
<dbReference type="InterPro" id="IPR050080">
    <property type="entry name" value="RNase_PH"/>
</dbReference>
<dbReference type="OMA" id="MCCVYGP"/>
<feature type="domain" description="Exoribonuclease phosphorolytic" evidence="10">
    <location>
        <begin position="64"/>
        <end position="191"/>
    </location>
</feature>
<dbReference type="RefSeq" id="XP_013759826.1">
    <property type="nucleotide sequence ID" value="XM_013904372.1"/>
</dbReference>
<dbReference type="GO" id="GO:0071051">
    <property type="term" value="P:poly(A)-dependent snoRNA 3'-end processing"/>
    <property type="evidence" value="ECO:0007669"/>
    <property type="project" value="TreeGrafter"/>
</dbReference>
<dbReference type="EMBL" id="GL349445">
    <property type="protein sequence ID" value="KNC47046.1"/>
    <property type="molecule type" value="Genomic_DNA"/>
</dbReference>
<dbReference type="PANTHER" id="PTHR11953:SF2">
    <property type="entry name" value="EXOSOME COMPLEX COMPONENT MTR3"/>
    <property type="match status" value="1"/>
</dbReference>
<dbReference type="SUPFAM" id="SSF55666">
    <property type="entry name" value="Ribonuclease PH domain 2-like"/>
    <property type="match status" value="1"/>
</dbReference>
<evidence type="ECO:0000259" key="11">
    <source>
        <dbReference type="Pfam" id="PF03725"/>
    </source>
</evidence>
<keyword evidence="5" id="KW-0698">rRNA processing</keyword>
<dbReference type="eggNOG" id="KOG1068">
    <property type="taxonomic scope" value="Eukaryota"/>
</dbReference>
<dbReference type="GO" id="GO:0003723">
    <property type="term" value="F:RNA binding"/>
    <property type="evidence" value="ECO:0007669"/>
    <property type="project" value="UniProtKB-KW"/>
</dbReference>
<organism evidence="12 13">
    <name type="scientific">Thecamonas trahens ATCC 50062</name>
    <dbReference type="NCBI Taxonomy" id="461836"/>
    <lineage>
        <taxon>Eukaryota</taxon>
        <taxon>Apusozoa</taxon>
        <taxon>Apusomonadida</taxon>
        <taxon>Apusomonadidae</taxon>
        <taxon>Thecamonas</taxon>
    </lineage>
</organism>
<dbReference type="Proteomes" id="UP000054408">
    <property type="component" value="Unassembled WGS sequence"/>
</dbReference>
<keyword evidence="6" id="KW-0271">Exosome</keyword>
<dbReference type="GO" id="GO:0016075">
    <property type="term" value="P:rRNA catabolic process"/>
    <property type="evidence" value="ECO:0007669"/>
    <property type="project" value="TreeGrafter"/>
</dbReference>
<dbReference type="GO" id="GO:0071028">
    <property type="term" value="P:nuclear mRNA surveillance"/>
    <property type="evidence" value="ECO:0007669"/>
    <property type="project" value="TreeGrafter"/>
</dbReference>
<evidence type="ECO:0000313" key="12">
    <source>
        <dbReference type="EMBL" id="KNC47046.1"/>
    </source>
</evidence>
<dbReference type="STRING" id="461836.A0A0L0D4M5"/>
<dbReference type="Gene3D" id="3.30.230.70">
    <property type="entry name" value="GHMP Kinase, N-terminal domain"/>
    <property type="match status" value="1"/>
</dbReference>
<dbReference type="GO" id="GO:0004527">
    <property type="term" value="F:exonuclease activity"/>
    <property type="evidence" value="ECO:0007669"/>
    <property type="project" value="UniProtKB-KW"/>
</dbReference>
<dbReference type="PANTHER" id="PTHR11953">
    <property type="entry name" value="EXOSOME COMPLEX COMPONENT"/>
    <property type="match status" value="1"/>
</dbReference>
<evidence type="ECO:0000259" key="10">
    <source>
        <dbReference type="Pfam" id="PF01138"/>
    </source>
</evidence>
<keyword evidence="8" id="KW-0539">Nucleus</keyword>
<gene>
    <name evidence="12" type="ORF">AMSG_03471</name>
</gene>
<dbReference type="Pfam" id="PF01138">
    <property type="entry name" value="RNase_PH"/>
    <property type="match status" value="1"/>
</dbReference>
<dbReference type="Pfam" id="PF03725">
    <property type="entry name" value="RNase_PH_C"/>
    <property type="match status" value="1"/>
</dbReference>
<comment type="similarity">
    <text evidence="3">Belongs to the RNase PH family.</text>
</comment>
<protein>
    <submittedName>
        <fullName evidence="12">Exosome complex exonuclease 1</fullName>
    </submittedName>
</protein>
<evidence type="ECO:0000256" key="6">
    <source>
        <dbReference type="ARBA" id="ARBA00022835"/>
    </source>
</evidence>
<evidence type="ECO:0000256" key="2">
    <source>
        <dbReference type="ARBA" id="ARBA00004496"/>
    </source>
</evidence>
<keyword evidence="12" id="KW-0269">Exonuclease</keyword>
<evidence type="ECO:0000256" key="4">
    <source>
        <dbReference type="ARBA" id="ARBA00022490"/>
    </source>
</evidence>
<keyword evidence="12" id="KW-0540">Nuclease</keyword>
<evidence type="ECO:0000313" key="13">
    <source>
        <dbReference type="Proteomes" id="UP000054408"/>
    </source>
</evidence>
<dbReference type="GO" id="GO:0000176">
    <property type="term" value="C:nuclear exosome (RNase complex)"/>
    <property type="evidence" value="ECO:0007669"/>
    <property type="project" value="TreeGrafter"/>
</dbReference>
<evidence type="ECO:0000256" key="9">
    <source>
        <dbReference type="SAM" id="MobiDB-lite"/>
    </source>
</evidence>
<evidence type="ECO:0000256" key="8">
    <source>
        <dbReference type="ARBA" id="ARBA00023242"/>
    </source>
</evidence>
<dbReference type="InterPro" id="IPR027408">
    <property type="entry name" value="PNPase/RNase_PH_dom_sf"/>
</dbReference>
<dbReference type="GO" id="GO:0006364">
    <property type="term" value="P:rRNA processing"/>
    <property type="evidence" value="ECO:0007669"/>
    <property type="project" value="UniProtKB-KW"/>
</dbReference>
<feature type="compositionally biased region" description="Low complexity" evidence="9">
    <location>
        <begin position="1"/>
        <end position="16"/>
    </location>
</feature>
<name>A0A0L0D4M5_THETB</name>
<sequence>MATSGSTTSGGASQSSNKHGEGKTTEGSVPAAKHLLTATAARAKAAAAAAAEGNRVDGRHTAAFRDIHMALGLVSPAAGSAYVELGGTKVVAAVYGPKPSFDAQFTASANVETHVSSAPFAAAGERTSYVPSDSDAEASLLVQAALAAAVRRDAYPKSTIEVRLLVLEDDGATTGACVSAASLALAHAGIEMYDLAVGATVVQLGDALLVDPSRPEEDAAQGAVALAYMPAVDELSQYALTGQFDPATLATATELALDAARKWAELMRTVLRDSVTAQSS</sequence>
<proteinExistence type="inferred from homology"/>
<dbReference type="InterPro" id="IPR001247">
    <property type="entry name" value="ExoRNase_PH_dom1"/>
</dbReference>
<evidence type="ECO:0000256" key="7">
    <source>
        <dbReference type="ARBA" id="ARBA00022884"/>
    </source>
</evidence>
<dbReference type="GO" id="GO:0000177">
    <property type="term" value="C:cytoplasmic exosome (RNase complex)"/>
    <property type="evidence" value="ECO:0007669"/>
    <property type="project" value="TreeGrafter"/>
</dbReference>